<proteinExistence type="inferred from homology"/>
<comment type="similarity">
    <text evidence="2">Belongs to the bacterial solute-binding protein 5 family.</text>
</comment>
<feature type="compositionally biased region" description="Low complexity" evidence="5">
    <location>
        <begin position="1"/>
        <end position="11"/>
    </location>
</feature>
<sequence>MRFSASAVSAARRSRGPGGRVKSVAAVGMAGLALLAVAGCGSGRTGGGGDGGGLVIGTTDKIFSLDPVAAYDQGSYVPETQIFQHVMNFAPGQTKPEPDAAEKCDFTQPTVYTCTLKKGLKFANGNPLTAKSVKFSFDRMVKINDPNGPAALLTHLDRTEVVDDYTVTFTLKNANDQTFPSILATQAGPIVDETVFSPDKLVDDDSVVKAKGYSGPYTITSYDKNKLVEYQANPDYNGILGKPKTSSVSTKYYASSENLKLDIQNGNIDVAYRSLSPTDMESLRGSDKVAVHEGLGGELRYIVFNMNTMPGGTPEQKLAIRKAMASSVDRDALSKDVYKGTFTPAYSPIPQGFTGATEPFKDIYGAKPNKEQAAKFLADAGVAAPVEINLQYNPDHYGGSSSEEYAAIKSQLDATGLFKINLQSTEWVTYQHERARDGYPVYQLGWFPDYPDPDDYLTPFFAPNNFLQNHFEDPAITAQLTAEVTEPDEAKRVKILEQVQRDLAQKHISTLPLLSGKQIAITTKGVQGTETTLDPSTKFRYSVLSK</sequence>
<accession>A0A370GUF0</accession>
<evidence type="ECO:0000256" key="5">
    <source>
        <dbReference type="SAM" id="MobiDB-lite"/>
    </source>
</evidence>
<keyword evidence="4" id="KW-0732">Signal</keyword>
<dbReference type="InterPro" id="IPR030678">
    <property type="entry name" value="Peptide/Ni-bd"/>
</dbReference>
<dbReference type="Proteomes" id="UP000255355">
    <property type="component" value="Unassembled WGS sequence"/>
</dbReference>
<dbReference type="GO" id="GO:0030313">
    <property type="term" value="C:cell envelope"/>
    <property type="evidence" value="ECO:0007669"/>
    <property type="project" value="UniProtKB-SubCell"/>
</dbReference>
<feature type="domain" description="Solute-binding protein family 5" evidence="6">
    <location>
        <begin position="95"/>
        <end position="465"/>
    </location>
</feature>
<dbReference type="GO" id="GO:0015833">
    <property type="term" value="P:peptide transport"/>
    <property type="evidence" value="ECO:0007669"/>
    <property type="project" value="TreeGrafter"/>
</dbReference>
<comment type="subcellular location">
    <subcellularLocation>
        <location evidence="1">Cell envelope</location>
    </subcellularLocation>
</comment>
<evidence type="ECO:0000259" key="6">
    <source>
        <dbReference type="Pfam" id="PF00496"/>
    </source>
</evidence>
<comment type="caution">
    <text evidence="7">The sequence shown here is derived from an EMBL/GenBank/DDBJ whole genome shotgun (WGS) entry which is preliminary data.</text>
</comment>
<dbReference type="Pfam" id="PF00496">
    <property type="entry name" value="SBP_bac_5"/>
    <property type="match status" value="1"/>
</dbReference>
<organism evidence="7 8">
    <name type="scientific">Nocardia mexicana</name>
    <dbReference type="NCBI Taxonomy" id="279262"/>
    <lineage>
        <taxon>Bacteria</taxon>
        <taxon>Bacillati</taxon>
        <taxon>Actinomycetota</taxon>
        <taxon>Actinomycetes</taxon>
        <taxon>Mycobacteriales</taxon>
        <taxon>Nocardiaceae</taxon>
        <taxon>Nocardia</taxon>
    </lineage>
</organism>
<dbReference type="EMBL" id="QQAZ01000009">
    <property type="protein sequence ID" value="RDI47312.1"/>
    <property type="molecule type" value="Genomic_DNA"/>
</dbReference>
<reference evidence="7 8" key="1">
    <citation type="submission" date="2018-07" db="EMBL/GenBank/DDBJ databases">
        <title>Genomic Encyclopedia of Type Strains, Phase IV (KMG-IV): sequencing the most valuable type-strain genomes for metagenomic binning, comparative biology and taxonomic classification.</title>
        <authorList>
            <person name="Goeker M."/>
        </authorList>
    </citation>
    <scope>NUCLEOTIDE SEQUENCE [LARGE SCALE GENOMIC DNA]</scope>
    <source>
        <strain evidence="7 8">DSM 44952</strain>
    </source>
</reference>
<evidence type="ECO:0000313" key="8">
    <source>
        <dbReference type="Proteomes" id="UP000255355"/>
    </source>
</evidence>
<gene>
    <name evidence="7" type="ORF">DFR68_109312</name>
</gene>
<dbReference type="InterPro" id="IPR039424">
    <property type="entry name" value="SBP_5"/>
</dbReference>
<dbReference type="Gene3D" id="3.40.190.10">
    <property type="entry name" value="Periplasmic binding protein-like II"/>
    <property type="match status" value="1"/>
</dbReference>
<evidence type="ECO:0000256" key="1">
    <source>
        <dbReference type="ARBA" id="ARBA00004196"/>
    </source>
</evidence>
<dbReference type="Gene3D" id="3.10.105.10">
    <property type="entry name" value="Dipeptide-binding Protein, Domain 3"/>
    <property type="match status" value="1"/>
</dbReference>
<dbReference type="PANTHER" id="PTHR30290">
    <property type="entry name" value="PERIPLASMIC BINDING COMPONENT OF ABC TRANSPORTER"/>
    <property type="match status" value="1"/>
</dbReference>
<evidence type="ECO:0000256" key="4">
    <source>
        <dbReference type="ARBA" id="ARBA00022729"/>
    </source>
</evidence>
<protein>
    <submittedName>
        <fullName evidence="7">Peptide/nickel transport system substrate-binding protein</fullName>
    </submittedName>
</protein>
<dbReference type="SUPFAM" id="SSF53850">
    <property type="entry name" value="Periplasmic binding protein-like II"/>
    <property type="match status" value="1"/>
</dbReference>
<dbReference type="AlphaFoldDB" id="A0A370GUF0"/>
<dbReference type="PIRSF" id="PIRSF002741">
    <property type="entry name" value="MppA"/>
    <property type="match status" value="1"/>
</dbReference>
<evidence type="ECO:0000256" key="2">
    <source>
        <dbReference type="ARBA" id="ARBA00005695"/>
    </source>
</evidence>
<dbReference type="GO" id="GO:0043190">
    <property type="term" value="C:ATP-binding cassette (ABC) transporter complex"/>
    <property type="evidence" value="ECO:0007669"/>
    <property type="project" value="InterPro"/>
</dbReference>
<dbReference type="STRING" id="1210089.GCA_001613165_05754"/>
<dbReference type="PANTHER" id="PTHR30290:SF10">
    <property type="entry name" value="PERIPLASMIC OLIGOPEPTIDE-BINDING PROTEIN-RELATED"/>
    <property type="match status" value="1"/>
</dbReference>
<evidence type="ECO:0000313" key="7">
    <source>
        <dbReference type="EMBL" id="RDI47312.1"/>
    </source>
</evidence>
<evidence type="ECO:0000256" key="3">
    <source>
        <dbReference type="ARBA" id="ARBA00022448"/>
    </source>
</evidence>
<dbReference type="GO" id="GO:1904680">
    <property type="term" value="F:peptide transmembrane transporter activity"/>
    <property type="evidence" value="ECO:0007669"/>
    <property type="project" value="TreeGrafter"/>
</dbReference>
<dbReference type="InterPro" id="IPR000914">
    <property type="entry name" value="SBP_5_dom"/>
</dbReference>
<keyword evidence="3" id="KW-0813">Transport</keyword>
<keyword evidence="8" id="KW-1185">Reference proteome</keyword>
<dbReference type="GO" id="GO:0042597">
    <property type="term" value="C:periplasmic space"/>
    <property type="evidence" value="ECO:0007669"/>
    <property type="project" value="UniProtKB-ARBA"/>
</dbReference>
<feature type="region of interest" description="Disordered" evidence="5">
    <location>
        <begin position="1"/>
        <end position="20"/>
    </location>
</feature>
<name>A0A370GUF0_9NOCA</name>